<dbReference type="Proteomes" id="UP000075884">
    <property type="component" value="Unassembled WGS sequence"/>
</dbReference>
<organism evidence="7 8">
    <name type="scientific">Anopheles dirus</name>
    <dbReference type="NCBI Taxonomy" id="7168"/>
    <lineage>
        <taxon>Eukaryota</taxon>
        <taxon>Metazoa</taxon>
        <taxon>Ecdysozoa</taxon>
        <taxon>Arthropoda</taxon>
        <taxon>Hexapoda</taxon>
        <taxon>Insecta</taxon>
        <taxon>Pterygota</taxon>
        <taxon>Neoptera</taxon>
        <taxon>Endopterygota</taxon>
        <taxon>Diptera</taxon>
        <taxon>Nematocera</taxon>
        <taxon>Culicoidea</taxon>
        <taxon>Culicidae</taxon>
        <taxon>Anophelinae</taxon>
        <taxon>Anopheles</taxon>
    </lineage>
</organism>
<accession>A0A182N833</accession>
<dbReference type="VEuPathDB" id="VectorBase:ADIR003807"/>
<keyword evidence="8" id="KW-1185">Reference proteome</keyword>
<dbReference type="InterPro" id="IPR038599">
    <property type="entry name" value="LAP1C-like_C_sf"/>
</dbReference>
<name>A0A182N833_9DIPT</name>
<dbReference type="PANTHER" id="PTHR18843">
    <property type="entry name" value="TORSIN-1A-INTERACTING PROTEIN"/>
    <property type="match status" value="1"/>
</dbReference>
<evidence type="ECO:0000256" key="1">
    <source>
        <dbReference type="ARBA" id="ARBA00004370"/>
    </source>
</evidence>
<keyword evidence="4 6" id="KW-0472">Membrane</keyword>
<dbReference type="PANTHER" id="PTHR18843:SF7">
    <property type="entry name" value="LAMINA-ASSOCIATED POLYPEPTIDE 1B ISOFORM 1-RELATED"/>
    <property type="match status" value="1"/>
</dbReference>
<keyword evidence="3 6" id="KW-1133">Transmembrane helix</keyword>
<evidence type="ECO:0000313" key="7">
    <source>
        <dbReference type="EnsemblMetazoa" id="ADIR003807-PA"/>
    </source>
</evidence>
<evidence type="ECO:0000256" key="6">
    <source>
        <dbReference type="SAM" id="Phobius"/>
    </source>
</evidence>
<protein>
    <submittedName>
        <fullName evidence="7">Uncharacterized protein</fullName>
    </submittedName>
</protein>
<dbReference type="AlphaFoldDB" id="A0A182N833"/>
<feature type="transmembrane region" description="Helical" evidence="6">
    <location>
        <begin position="88"/>
        <end position="110"/>
    </location>
</feature>
<dbReference type="GO" id="GO:0061024">
    <property type="term" value="P:membrane organization"/>
    <property type="evidence" value="ECO:0007669"/>
    <property type="project" value="TreeGrafter"/>
</dbReference>
<dbReference type="Gene3D" id="3.40.50.12190">
    <property type="match status" value="1"/>
</dbReference>
<sequence length="315" mass="34844">MSADTKKGEHLIDSDDSYSDAYTDDEEPVMNQERAYTPYDGETGNYMNGLGRAPSQETPSAKTVPQSFSRESFQFEQRAAEETDNGNCFISMGILLAIGLVGFAAVLSSLGKGSIPPVNPLKCGNFYRLEANYKGVDEKLWSLLNVNVRRAIANDNREPGTILFLHHGSSVAVDKFIDSVVNITADCFGGTEPIVLNGKHIKQTDFRDDYGVFLSQNQAALQQRGVLVVRNFEHFPAQVAQAFHTICDTQEPLVDRAVIYLTMDVSKASGMLGPGDRSATAEAEYFLREIWKDSLRPEVLDPLITRLTDSVYRIV</sequence>
<reference evidence="8" key="1">
    <citation type="submission" date="2013-03" db="EMBL/GenBank/DDBJ databases">
        <title>The Genome Sequence of Anopheles dirus WRAIR2.</title>
        <authorList>
            <consortium name="The Broad Institute Genomics Platform"/>
            <person name="Neafsey D.E."/>
            <person name="Walton C."/>
            <person name="Walker B."/>
            <person name="Young S.K."/>
            <person name="Zeng Q."/>
            <person name="Gargeya S."/>
            <person name="Fitzgerald M."/>
            <person name="Haas B."/>
            <person name="Abouelleil A."/>
            <person name="Allen A.W."/>
            <person name="Alvarado L."/>
            <person name="Arachchi H.M."/>
            <person name="Berlin A.M."/>
            <person name="Chapman S.B."/>
            <person name="Gainer-Dewar J."/>
            <person name="Goldberg J."/>
            <person name="Griggs A."/>
            <person name="Gujja S."/>
            <person name="Hansen M."/>
            <person name="Howarth C."/>
            <person name="Imamovic A."/>
            <person name="Ireland A."/>
            <person name="Larimer J."/>
            <person name="McCowan C."/>
            <person name="Murphy C."/>
            <person name="Pearson M."/>
            <person name="Poon T.W."/>
            <person name="Priest M."/>
            <person name="Roberts A."/>
            <person name="Saif S."/>
            <person name="Shea T."/>
            <person name="Sisk P."/>
            <person name="Sykes S."/>
            <person name="Wortman J."/>
            <person name="Nusbaum C."/>
            <person name="Birren B."/>
        </authorList>
    </citation>
    <scope>NUCLEOTIDE SEQUENCE [LARGE SCALE GENOMIC DNA]</scope>
    <source>
        <strain evidence="8">WRAIR2</strain>
    </source>
</reference>
<proteinExistence type="predicted"/>
<dbReference type="InterPro" id="IPR008662">
    <property type="entry name" value="TOIP1/2"/>
</dbReference>
<dbReference type="GO" id="GO:0001671">
    <property type="term" value="F:ATPase activator activity"/>
    <property type="evidence" value="ECO:0007669"/>
    <property type="project" value="InterPro"/>
</dbReference>
<reference evidence="7" key="2">
    <citation type="submission" date="2020-05" db="UniProtKB">
        <authorList>
            <consortium name="EnsemblMetazoa"/>
        </authorList>
    </citation>
    <scope>IDENTIFICATION</scope>
    <source>
        <strain evidence="7">WRAIR2</strain>
    </source>
</reference>
<evidence type="ECO:0000256" key="2">
    <source>
        <dbReference type="ARBA" id="ARBA00022692"/>
    </source>
</evidence>
<evidence type="ECO:0000256" key="3">
    <source>
        <dbReference type="ARBA" id="ARBA00022989"/>
    </source>
</evidence>
<dbReference type="EnsemblMetazoa" id="ADIR003807-RA">
    <property type="protein sequence ID" value="ADIR003807-PA"/>
    <property type="gene ID" value="ADIR003807"/>
</dbReference>
<feature type="compositionally biased region" description="Acidic residues" evidence="5">
    <location>
        <begin position="14"/>
        <end position="28"/>
    </location>
</feature>
<feature type="compositionally biased region" description="Basic and acidic residues" evidence="5">
    <location>
        <begin position="1"/>
        <end position="13"/>
    </location>
</feature>
<keyword evidence="2 6" id="KW-0812">Transmembrane</keyword>
<evidence type="ECO:0000256" key="4">
    <source>
        <dbReference type="ARBA" id="ARBA00023136"/>
    </source>
</evidence>
<dbReference type="STRING" id="7168.A0A182N833"/>
<comment type="subcellular location">
    <subcellularLocation>
        <location evidence="1">Membrane</location>
    </subcellularLocation>
</comment>
<evidence type="ECO:0000256" key="5">
    <source>
        <dbReference type="SAM" id="MobiDB-lite"/>
    </source>
</evidence>
<dbReference type="GO" id="GO:0016020">
    <property type="term" value="C:membrane"/>
    <property type="evidence" value="ECO:0007669"/>
    <property type="project" value="UniProtKB-SubCell"/>
</dbReference>
<evidence type="ECO:0000313" key="8">
    <source>
        <dbReference type="Proteomes" id="UP000075884"/>
    </source>
</evidence>
<feature type="region of interest" description="Disordered" evidence="5">
    <location>
        <begin position="1"/>
        <end position="49"/>
    </location>
</feature>